<evidence type="ECO:0000256" key="1">
    <source>
        <dbReference type="SAM" id="MobiDB-lite"/>
    </source>
</evidence>
<gene>
    <name evidence="2" type="ORF">POSPLADRAFT_1068194</name>
</gene>
<feature type="compositionally biased region" description="Basic and acidic residues" evidence="1">
    <location>
        <begin position="460"/>
        <end position="470"/>
    </location>
</feature>
<dbReference type="Proteomes" id="UP000194127">
    <property type="component" value="Unassembled WGS sequence"/>
</dbReference>
<dbReference type="AlphaFoldDB" id="A0A1X6MIP3"/>
<feature type="region of interest" description="Disordered" evidence="1">
    <location>
        <begin position="252"/>
        <end position="284"/>
    </location>
</feature>
<sequence length="597" mass="65026">MKKSKIISARTTFRTLMLWARAQIGPGVISTNHSKMEKLYELVSNHIEDTDADKMHADQPPVECQDLAFVLVDFARLVTIHVISLNRHWKEEDVIPGAEHWHDIWSPQQGPDWIDETSAAIEEVHRWRAEVLDGSGSGHLPIVKHLSDEQRAFNGFGRHLSHDVVYSLGIHPGMPASDVCRDDVLFSQWTSQQYLIRVANIPNSENPFAFNDISNQRYLSESVLVYHKQCVYVPAELNDRLARAGMYDPSHIIGVTPDPKAPGRPGRRKKERNGLPGRPAKQPRVQALQDRSELGLWGVTQEPWSAQVLIVSIKAGCRTQQAPHGKASSSTTWESALGTYVRSSPGILSRLDNGRPHRRLSRTLATSRPLASGAGFRTTIGGSKQGGGAVARDMCSMPGRGVDSWMRPGVGISCAGIVCAMTRVREAMSERGTYADSGARNCICSSSGPSAKGSSPARGDVTDAMRRRDGGGGGARRPLVRYCRSTGEDADTDAGVVRAASAARLCAEAAAAERFLLGMRDQDDWADTMGDGCRVRKWREVGLRWAGAQILQVSAGAQIRGRVEGLLSCYCVAVKTESGAFIPSAALRSSGRGDDET</sequence>
<name>A0A1X6MIP3_9APHY</name>
<reference evidence="2 3" key="1">
    <citation type="submission" date="2017-04" db="EMBL/GenBank/DDBJ databases">
        <title>Genome Sequence of the Model Brown-Rot Fungus Postia placenta SB12.</title>
        <authorList>
            <consortium name="DOE Joint Genome Institute"/>
            <person name="Gaskell J."/>
            <person name="Kersten P."/>
            <person name="Larrondo L.F."/>
            <person name="Canessa P."/>
            <person name="Martinez D."/>
            <person name="Hibbett D."/>
            <person name="Schmoll M."/>
            <person name="Kubicek C.P."/>
            <person name="Martinez A.T."/>
            <person name="Yadav J."/>
            <person name="Master E."/>
            <person name="Magnuson J.K."/>
            <person name="James T."/>
            <person name="Yaver D."/>
            <person name="Berka R."/>
            <person name="Labutti K."/>
            <person name="Lipzen A."/>
            <person name="Aerts A."/>
            <person name="Barry K."/>
            <person name="Henrissat B."/>
            <person name="Blanchette R."/>
            <person name="Grigoriev I."/>
            <person name="Cullen D."/>
        </authorList>
    </citation>
    <scope>NUCLEOTIDE SEQUENCE [LARGE SCALE GENOMIC DNA]</scope>
    <source>
        <strain evidence="2 3">MAD-698-R-SB12</strain>
    </source>
</reference>
<evidence type="ECO:0000313" key="2">
    <source>
        <dbReference type="EMBL" id="OSX56317.1"/>
    </source>
</evidence>
<protein>
    <submittedName>
        <fullName evidence="2">Uncharacterized protein</fullName>
    </submittedName>
</protein>
<proteinExistence type="predicted"/>
<dbReference type="GeneID" id="36327229"/>
<accession>A0A1X6MIP3</accession>
<dbReference type="EMBL" id="KZ110614">
    <property type="protein sequence ID" value="OSX56317.1"/>
    <property type="molecule type" value="Genomic_DNA"/>
</dbReference>
<evidence type="ECO:0000313" key="3">
    <source>
        <dbReference type="Proteomes" id="UP000194127"/>
    </source>
</evidence>
<feature type="compositionally biased region" description="Low complexity" evidence="1">
    <location>
        <begin position="445"/>
        <end position="457"/>
    </location>
</feature>
<organism evidence="2 3">
    <name type="scientific">Postia placenta MAD-698-R-SB12</name>
    <dbReference type="NCBI Taxonomy" id="670580"/>
    <lineage>
        <taxon>Eukaryota</taxon>
        <taxon>Fungi</taxon>
        <taxon>Dikarya</taxon>
        <taxon>Basidiomycota</taxon>
        <taxon>Agaricomycotina</taxon>
        <taxon>Agaricomycetes</taxon>
        <taxon>Polyporales</taxon>
        <taxon>Adustoporiaceae</taxon>
        <taxon>Rhodonia</taxon>
    </lineage>
</organism>
<dbReference type="RefSeq" id="XP_024333111.1">
    <property type="nucleotide sequence ID" value="XM_024482279.1"/>
</dbReference>
<keyword evidence="3" id="KW-1185">Reference proteome</keyword>
<dbReference type="OrthoDB" id="3263739at2759"/>
<feature type="region of interest" description="Disordered" evidence="1">
    <location>
        <begin position="445"/>
        <end position="478"/>
    </location>
</feature>